<accession>A0A6A6DV01</accession>
<protein>
    <submittedName>
        <fullName evidence="1">Uncharacterized protein</fullName>
    </submittedName>
</protein>
<dbReference type="EMBL" id="ML994647">
    <property type="protein sequence ID" value="KAF2182595.1"/>
    <property type="molecule type" value="Genomic_DNA"/>
</dbReference>
<dbReference type="Proteomes" id="UP000800200">
    <property type="component" value="Unassembled WGS sequence"/>
</dbReference>
<gene>
    <name evidence="1" type="ORF">K469DRAFT_711771</name>
</gene>
<evidence type="ECO:0000313" key="1">
    <source>
        <dbReference type="EMBL" id="KAF2182595.1"/>
    </source>
</evidence>
<sequence>MSSPCPECNDKGTVGDSICTRCNGYGGSKQNACFDVPTCTSTSQLRTMASLDEYTGGINALIMWTWEDLPS</sequence>
<dbReference type="AlphaFoldDB" id="A0A6A6DV01"/>
<proteinExistence type="predicted"/>
<evidence type="ECO:0000313" key="2">
    <source>
        <dbReference type="Proteomes" id="UP000800200"/>
    </source>
</evidence>
<keyword evidence="2" id="KW-1185">Reference proteome</keyword>
<name>A0A6A6DV01_9PEZI</name>
<reference evidence="1" key="1">
    <citation type="journal article" date="2020" name="Stud. Mycol.">
        <title>101 Dothideomycetes genomes: a test case for predicting lifestyles and emergence of pathogens.</title>
        <authorList>
            <person name="Haridas S."/>
            <person name="Albert R."/>
            <person name="Binder M."/>
            <person name="Bloem J."/>
            <person name="Labutti K."/>
            <person name="Salamov A."/>
            <person name="Andreopoulos B."/>
            <person name="Baker S."/>
            <person name="Barry K."/>
            <person name="Bills G."/>
            <person name="Bluhm B."/>
            <person name="Cannon C."/>
            <person name="Castanera R."/>
            <person name="Culley D."/>
            <person name="Daum C."/>
            <person name="Ezra D."/>
            <person name="Gonzalez J."/>
            <person name="Henrissat B."/>
            <person name="Kuo A."/>
            <person name="Liang C."/>
            <person name="Lipzen A."/>
            <person name="Lutzoni F."/>
            <person name="Magnuson J."/>
            <person name="Mondo S."/>
            <person name="Nolan M."/>
            <person name="Ohm R."/>
            <person name="Pangilinan J."/>
            <person name="Park H.-J."/>
            <person name="Ramirez L."/>
            <person name="Alfaro M."/>
            <person name="Sun H."/>
            <person name="Tritt A."/>
            <person name="Yoshinaga Y."/>
            <person name="Zwiers L.-H."/>
            <person name="Turgeon B."/>
            <person name="Goodwin S."/>
            <person name="Spatafora J."/>
            <person name="Crous P."/>
            <person name="Grigoriev I."/>
        </authorList>
    </citation>
    <scope>NUCLEOTIDE SEQUENCE</scope>
    <source>
        <strain evidence="1">CBS 207.26</strain>
    </source>
</reference>
<organism evidence="1 2">
    <name type="scientific">Zopfia rhizophila CBS 207.26</name>
    <dbReference type="NCBI Taxonomy" id="1314779"/>
    <lineage>
        <taxon>Eukaryota</taxon>
        <taxon>Fungi</taxon>
        <taxon>Dikarya</taxon>
        <taxon>Ascomycota</taxon>
        <taxon>Pezizomycotina</taxon>
        <taxon>Dothideomycetes</taxon>
        <taxon>Dothideomycetes incertae sedis</taxon>
        <taxon>Zopfiaceae</taxon>
        <taxon>Zopfia</taxon>
    </lineage>
</organism>